<protein>
    <submittedName>
        <fullName evidence="2">Uncharacterized protein</fullName>
    </submittedName>
</protein>
<comment type="caution">
    <text evidence="2">The sequence shown here is derived from an EMBL/GenBank/DDBJ whole genome shotgun (WGS) entry which is preliminary data.</text>
</comment>
<evidence type="ECO:0000313" key="2">
    <source>
        <dbReference type="EMBL" id="CAK0882931.1"/>
    </source>
</evidence>
<gene>
    <name evidence="2" type="ORF">PCOR1329_LOCUS65293</name>
</gene>
<evidence type="ECO:0000313" key="3">
    <source>
        <dbReference type="Proteomes" id="UP001189429"/>
    </source>
</evidence>
<sequence length="424" mass="46949">MVRKQMNPEQEATNLHLRANEAQQRAWRARIRKGVANCPSLLPKIIKLMDTHGYTDERISTPEEQEKSHQAVAVEQRTAKRRAGAVHSGSAEVQKPDDAAGPVPTKYWHLTRLSRNLLRDEVLPGAEPNNLTSANLRACMDKLGVAAAHQEYLHIWEFVTGKKCLDLNGPYRWFSEIRKLAYQRGVVRGRRGLLLALPPNWPKDGLCEIVGMSECGKMVVAKQKFTEEEVSIQVEKLPSHQTVEQLWIDMNWSEEDMAIKSTQTSANEEDMKPYALANDFKNHIVKKQADIPGSRVKRAKVEPKEGLPVFTPKKAKIDLPADDAGASPSKLEPGLAEPAGTAQVMKALSSVFDIRSDDEMDEGEGDPYATEEAAGAPSELDEPGLGDARAVENQSPVEITGFGVADAVYDDTHEEVQEEASTEK</sequence>
<feature type="region of interest" description="Disordered" evidence="1">
    <location>
        <begin position="357"/>
        <end position="394"/>
    </location>
</feature>
<proteinExistence type="predicted"/>
<accession>A0ABN9W9M3</accession>
<feature type="region of interest" description="Disordered" evidence="1">
    <location>
        <begin position="312"/>
        <end position="337"/>
    </location>
</feature>
<keyword evidence="3" id="KW-1185">Reference proteome</keyword>
<reference evidence="2" key="1">
    <citation type="submission" date="2023-10" db="EMBL/GenBank/DDBJ databases">
        <authorList>
            <person name="Chen Y."/>
            <person name="Shah S."/>
            <person name="Dougan E. K."/>
            <person name="Thang M."/>
            <person name="Chan C."/>
        </authorList>
    </citation>
    <scope>NUCLEOTIDE SEQUENCE [LARGE SCALE GENOMIC DNA]</scope>
</reference>
<dbReference type="Proteomes" id="UP001189429">
    <property type="component" value="Unassembled WGS sequence"/>
</dbReference>
<dbReference type="EMBL" id="CAUYUJ010018355">
    <property type="protein sequence ID" value="CAK0882931.1"/>
    <property type="molecule type" value="Genomic_DNA"/>
</dbReference>
<name>A0ABN9W9M3_9DINO</name>
<evidence type="ECO:0000256" key="1">
    <source>
        <dbReference type="SAM" id="MobiDB-lite"/>
    </source>
</evidence>
<organism evidence="2 3">
    <name type="scientific">Prorocentrum cordatum</name>
    <dbReference type="NCBI Taxonomy" id="2364126"/>
    <lineage>
        <taxon>Eukaryota</taxon>
        <taxon>Sar</taxon>
        <taxon>Alveolata</taxon>
        <taxon>Dinophyceae</taxon>
        <taxon>Prorocentrales</taxon>
        <taxon>Prorocentraceae</taxon>
        <taxon>Prorocentrum</taxon>
    </lineage>
</organism>
<feature type="region of interest" description="Disordered" evidence="1">
    <location>
        <begin position="76"/>
        <end position="100"/>
    </location>
</feature>